<reference evidence="4" key="1">
    <citation type="submission" date="2018-05" db="EMBL/GenBank/DDBJ databases">
        <authorList>
            <person name="Lanie J.A."/>
            <person name="Ng W.-L."/>
            <person name="Kazmierczak K.M."/>
            <person name="Andrzejewski T.M."/>
            <person name="Davidsen T.M."/>
            <person name="Wayne K.J."/>
            <person name="Tettelin H."/>
            <person name="Glass J.I."/>
            <person name="Rusch D."/>
            <person name="Podicherti R."/>
            <person name="Tsui H.-C.T."/>
            <person name="Winkler M.E."/>
        </authorList>
    </citation>
    <scope>NUCLEOTIDE SEQUENCE</scope>
</reference>
<name>A0A383BD73_9ZZZZ</name>
<dbReference type="SUPFAM" id="SSF53720">
    <property type="entry name" value="ALDH-like"/>
    <property type="match status" value="1"/>
</dbReference>
<dbReference type="InterPro" id="IPR016162">
    <property type="entry name" value="Ald_DH_N"/>
</dbReference>
<comment type="similarity">
    <text evidence="1">Belongs to the aldehyde dehydrogenase family.</text>
</comment>
<organism evidence="4">
    <name type="scientific">marine metagenome</name>
    <dbReference type="NCBI Taxonomy" id="408172"/>
    <lineage>
        <taxon>unclassified sequences</taxon>
        <taxon>metagenomes</taxon>
        <taxon>ecological metagenomes</taxon>
    </lineage>
</organism>
<evidence type="ECO:0000259" key="3">
    <source>
        <dbReference type="Pfam" id="PF00171"/>
    </source>
</evidence>
<feature type="non-terminal residue" evidence="4">
    <location>
        <position position="1"/>
    </location>
</feature>
<keyword evidence="2" id="KW-0520">NAD</keyword>
<feature type="non-terminal residue" evidence="4">
    <location>
        <position position="180"/>
    </location>
</feature>
<dbReference type="Gene3D" id="3.40.605.10">
    <property type="entry name" value="Aldehyde Dehydrogenase, Chain A, domain 1"/>
    <property type="match status" value="1"/>
</dbReference>
<evidence type="ECO:0000256" key="2">
    <source>
        <dbReference type="ARBA" id="ARBA00023027"/>
    </source>
</evidence>
<protein>
    <recommendedName>
        <fullName evidence="3">Aldehyde dehydrogenase domain-containing protein</fullName>
    </recommendedName>
</protein>
<dbReference type="PANTHER" id="PTHR43720:SF2">
    <property type="entry name" value="2-AMINOMUCONIC SEMIALDEHYDE DEHYDROGENASE"/>
    <property type="match status" value="1"/>
</dbReference>
<proteinExistence type="inferred from homology"/>
<dbReference type="Pfam" id="PF00171">
    <property type="entry name" value="Aldedh"/>
    <property type="match status" value="1"/>
</dbReference>
<sequence length="180" mass="19919">MEKIQNYINGDLVPPQSGNYIDNFCPATGNIYSLLPDSDGHDIDIAVKAAHNAFQFWHNTPKQERSDILMCLADEIKAHSEELIVAESRDNGKPEWLARAVDIPRASTNFKFFATAILHFDSKIHEMDGKAINYTIQQPIGVAGCISPWNLPLYLLTWKVAPALAAGNTVVAKPSELTPM</sequence>
<gene>
    <name evidence="4" type="ORF">METZ01_LOCUS470232</name>
</gene>
<evidence type="ECO:0000256" key="1">
    <source>
        <dbReference type="ARBA" id="ARBA00009986"/>
    </source>
</evidence>
<dbReference type="InterPro" id="IPR015590">
    <property type="entry name" value="Aldehyde_DH_dom"/>
</dbReference>
<evidence type="ECO:0000313" key="4">
    <source>
        <dbReference type="EMBL" id="SVE17378.1"/>
    </source>
</evidence>
<dbReference type="AlphaFoldDB" id="A0A383BD73"/>
<feature type="domain" description="Aldehyde dehydrogenase" evidence="3">
    <location>
        <begin position="15"/>
        <end position="180"/>
    </location>
</feature>
<dbReference type="GO" id="GO:0016620">
    <property type="term" value="F:oxidoreductase activity, acting on the aldehyde or oxo group of donors, NAD or NADP as acceptor"/>
    <property type="evidence" value="ECO:0007669"/>
    <property type="project" value="TreeGrafter"/>
</dbReference>
<dbReference type="InterPro" id="IPR016161">
    <property type="entry name" value="Ald_DH/histidinol_DH"/>
</dbReference>
<accession>A0A383BD73</accession>
<dbReference type="PANTHER" id="PTHR43720">
    <property type="entry name" value="2-AMINOMUCONIC SEMIALDEHYDE DEHYDROGENASE"/>
    <property type="match status" value="1"/>
</dbReference>
<dbReference type="EMBL" id="UINC01199109">
    <property type="protein sequence ID" value="SVE17378.1"/>
    <property type="molecule type" value="Genomic_DNA"/>
</dbReference>